<proteinExistence type="predicted"/>
<protein>
    <submittedName>
        <fullName evidence="1">Uncharacterized protein</fullName>
    </submittedName>
</protein>
<comment type="caution">
    <text evidence="1">The sequence shown here is derived from an EMBL/GenBank/DDBJ whole genome shotgun (WGS) entry which is preliminary data.</text>
</comment>
<organism evidence="1 2">
    <name type="scientific">Actinomadura violacea</name>
    <dbReference type="NCBI Taxonomy" id="2819934"/>
    <lineage>
        <taxon>Bacteria</taxon>
        <taxon>Bacillati</taxon>
        <taxon>Actinomycetota</taxon>
        <taxon>Actinomycetes</taxon>
        <taxon>Streptosporangiales</taxon>
        <taxon>Thermomonosporaceae</taxon>
        <taxon>Actinomadura</taxon>
    </lineage>
</organism>
<keyword evidence="2" id="KW-1185">Reference proteome</keyword>
<dbReference type="RefSeq" id="WP_208245210.1">
    <property type="nucleotide sequence ID" value="NZ_JAGEPF010000018.1"/>
</dbReference>
<reference evidence="1 2" key="1">
    <citation type="submission" date="2021-03" db="EMBL/GenBank/DDBJ databases">
        <title>Actinomadura violae sp. nov., isolated from lichen in Thailand.</title>
        <authorList>
            <person name="Kanchanasin P."/>
            <person name="Saeng-In P."/>
            <person name="Phongsopitanun W."/>
            <person name="Yuki M."/>
            <person name="Kudo T."/>
            <person name="Ohkuma M."/>
            <person name="Tanasupawat S."/>
        </authorList>
    </citation>
    <scope>NUCLEOTIDE SEQUENCE [LARGE SCALE GENOMIC DNA]</scope>
    <source>
        <strain evidence="1 2">LCR2-06</strain>
    </source>
</reference>
<accession>A0ABS3RY92</accession>
<name>A0ABS3RY92_9ACTN</name>
<sequence>MPTDLGIEMEPMPPTTYTVTFANAINGASQEKEVRDDDPAKALAEARRMAREYRPYGNTRTKISFLAGHRTVRRWMGPVRGYKDDRIPVHTTVPLAAAGDRDG</sequence>
<evidence type="ECO:0000313" key="1">
    <source>
        <dbReference type="EMBL" id="MBO2461722.1"/>
    </source>
</evidence>
<gene>
    <name evidence="1" type="ORF">J4709_29545</name>
</gene>
<dbReference type="EMBL" id="JAGEPF010000018">
    <property type="protein sequence ID" value="MBO2461722.1"/>
    <property type="molecule type" value="Genomic_DNA"/>
</dbReference>
<dbReference type="Proteomes" id="UP000680206">
    <property type="component" value="Unassembled WGS sequence"/>
</dbReference>
<evidence type="ECO:0000313" key="2">
    <source>
        <dbReference type="Proteomes" id="UP000680206"/>
    </source>
</evidence>